<feature type="transmembrane region" description="Helical" evidence="1">
    <location>
        <begin position="209"/>
        <end position="231"/>
    </location>
</feature>
<dbReference type="EMBL" id="KN823346">
    <property type="protein sequence ID" value="KIO17751.1"/>
    <property type="molecule type" value="Genomic_DNA"/>
</dbReference>
<protein>
    <submittedName>
        <fullName evidence="2">Uncharacterized protein</fullName>
    </submittedName>
</protein>
<keyword evidence="1" id="KW-0812">Transmembrane</keyword>
<evidence type="ECO:0000313" key="2">
    <source>
        <dbReference type="EMBL" id="KIO17751.1"/>
    </source>
</evidence>
<dbReference type="AlphaFoldDB" id="A0A0C3Q3Q7"/>
<dbReference type="Proteomes" id="UP000054248">
    <property type="component" value="Unassembled WGS sequence"/>
</dbReference>
<sequence>MSTTLVEQAKGKRPFPEERLANFNLLPCAVYTSSPAATVLTFFELGPPPEFDACRVPSSPYLHRYERLSSLLLLSGRVLGSVVAIVCGFTPSGVFAAIFVTSSLFLTLALALGEASNGGAENDIPSTPMTAPPRAVFAPVSRPVDVEKAAPSTDDGLGSDWKVHELPALAASYELELGLCSFRGPPAAGGAPPKDDTIAIALAASKIDVLGALLLWWLLAAVLVTGMSMGAEASNDDGRSFVSINGF</sequence>
<keyword evidence="1" id="KW-1133">Transmembrane helix</keyword>
<gene>
    <name evidence="2" type="ORF">M407DRAFT_32568</name>
</gene>
<reference evidence="3" key="2">
    <citation type="submission" date="2015-01" db="EMBL/GenBank/DDBJ databases">
        <title>Evolutionary Origins and Diversification of the Mycorrhizal Mutualists.</title>
        <authorList>
            <consortium name="DOE Joint Genome Institute"/>
            <consortium name="Mycorrhizal Genomics Consortium"/>
            <person name="Kohler A."/>
            <person name="Kuo A."/>
            <person name="Nagy L.G."/>
            <person name="Floudas D."/>
            <person name="Copeland A."/>
            <person name="Barry K.W."/>
            <person name="Cichocki N."/>
            <person name="Veneault-Fourrey C."/>
            <person name="LaButti K."/>
            <person name="Lindquist E.A."/>
            <person name="Lipzen A."/>
            <person name="Lundell T."/>
            <person name="Morin E."/>
            <person name="Murat C."/>
            <person name="Riley R."/>
            <person name="Ohm R."/>
            <person name="Sun H."/>
            <person name="Tunlid A."/>
            <person name="Henrissat B."/>
            <person name="Grigoriev I.V."/>
            <person name="Hibbett D.S."/>
            <person name="Martin F."/>
        </authorList>
    </citation>
    <scope>NUCLEOTIDE SEQUENCE [LARGE SCALE GENOMIC DNA]</scope>
    <source>
        <strain evidence="3">MUT 4182</strain>
    </source>
</reference>
<proteinExistence type="predicted"/>
<evidence type="ECO:0000313" key="3">
    <source>
        <dbReference type="Proteomes" id="UP000054248"/>
    </source>
</evidence>
<keyword evidence="1" id="KW-0472">Membrane</keyword>
<accession>A0A0C3Q3Q7</accession>
<evidence type="ECO:0000256" key="1">
    <source>
        <dbReference type="SAM" id="Phobius"/>
    </source>
</evidence>
<keyword evidence="3" id="KW-1185">Reference proteome</keyword>
<name>A0A0C3Q3Q7_9AGAM</name>
<dbReference type="HOGENOM" id="CLU_1125227_0_0_1"/>
<organism evidence="2 3">
    <name type="scientific">Tulasnella calospora MUT 4182</name>
    <dbReference type="NCBI Taxonomy" id="1051891"/>
    <lineage>
        <taxon>Eukaryota</taxon>
        <taxon>Fungi</taxon>
        <taxon>Dikarya</taxon>
        <taxon>Basidiomycota</taxon>
        <taxon>Agaricomycotina</taxon>
        <taxon>Agaricomycetes</taxon>
        <taxon>Cantharellales</taxon>
        <taxon>Tulasnellaceae</taxon>
        <taxon>Tulasnella</taxon>
    </lineage>
</organism>
<reference evidence="2 3" key="1">
    <citation type="submission" date="2014-04" db="EMBL/GenBank/DDBJ databases">
        <authorList>
            <consortium name="DOE Joint Genome Institute"/>
            <person name="Kuo A."/>
            <person name="Girlanda M."/>
            <person name="Perotto S."/>
            <person name="Kohler A."/>
            <person name="Nagy L.G."/>
            <person name="Floudas D."/>
            <person name="Copeland A."/>
            <person name="Barry K.W."/>
            <person name="Cichocki N."/>
            <person name="Veneault-Fourrey C."/>
            <person name="LaButti K."/>
            <person name="Lindquist E.A."/>
            <person name="Lipzen A."/>
            <person name="Lundell T."/>
            <person name="Morin E."/>
            <person name="Murat C."/>
            <person name="Sun H."/>
            <person name="Tunlid A."/>
            <person name="Henrissat B."/>
            <person name="Grigoriev I.V."/>
            <person name="Hibbett D.S."/>
            <person name="Martin F."/>
            <person name="Nordberg H.P."/>
            <person name="Cantor M.N."/>
            <person name="Hua S.X."/>
        </authorList>
    </citation>
    <scope>NUCLEOTIDE SEQUENCE [LARGE SCALE GENOMIC DNA]</scope>
    <source>
        <strain evidence="2 3">MUT 4182</strain>
    </source>
</reference>